<feature type="transmembrane region" description="Helical" evidence="7">
    <location>
        <begin position="157"/>
        <end position="178"/>
    </location>
</feature>
<dbReference type="CDD" id="cd06261">
    <property type="entry name" value="TM_PBP2"/>
    <property type="match status" value="1"/>
</dbReference>
<feature type="transmembrane region" description="Helical" evidence="7">
    <location>
        <begin position="133"/>
        <end position="151"/>
    </location>
</feature>
<evidence type="ECO:0000256" key="1">
    <source>
        <dbReference type="ARBA" id="ARBA00004651"/>
    </source>
</evidence>
<dbReference type="InterPro" id="IPR025966">
    <property type="entry name" value="OppC_N"/>
</dbReference>
<dbReference type="Gene3D" id="1.10.3720.10">
    <property type="entry name" value="MetI-like"/>
    <property type="match status" value="1"/>
</dbReference>
<feature type="transmembrane region" description="Helical" evidence="7">
    <location>
        <begin position="199"/>
        <end position="218"/>
    </location>
</feature>
<dbReference type="InterPro" id="IPR000515">
    <property type="entry name" value="MetI-like"/>
</dbReference>
<evidence type="ECO:0000313" key="10">
    <source>
        <dbReference type="Proteomes" id="UP001454086"/>
    </source>
</evidence>
<feature type="domain" description="ABC transmembrane type-1" evidence="8">
    <location>
        <begin position="95"/>
        <end position="280"/>
    </location>
</feature>
<dbReference type="SUPFAM" id="SSF161098">
    <property type="entry name" value="MetI-like"/>
    <property type="match status" value="1"/>
</dbReference>
<evidence type="ECO:0000256" key="7">
    <source>
        <dbReference type="RuleBase" id="RU363032"/>
    </source>
</evidence>
<feature type="transmembrane region" description="Helical" evidence="7">
    <location>
        <begin position="260"/>
        <end position="280"/>
    </location>
</feature>
<evidence type="ECO:0000256" key="5">
    <source>
        <dbReference type="ARBA" id="ARBA00022989"/>
    </source>
</evidence>
<keyword evidence="4 7" id="KW-0812">Transmembrane</keyword>
<dbReference type="PANTHER" id="PTHR43386">
    <property type="entry name" value="OLIGOPEPTIDE TRANSPORT SYSTEM PERMEASE PROTEIN APPC"/>
    <property type="match status" value="1"/>
</dbReference>
<proteinExistence type="inferred from homology"/>
<organism evidence="9 10">
    <name type="scientific">Enterocloster hominis</name>
    <name type="common">ex Hitch et al. 2024</name>
    <dbReference type="NCBI Taxonomy" id="1917870"/>
    <lineage>
        <taxon>Bacteria</taxon>
        <taxon>Bacillati</taxon>
        <taxon>Bacillota</taxon>
        <taxon>Clostridia</taxon>
        <taxon>Lachnospirales</taxon>
        <taxon>Lachnospiraceae</taxon>
        <taxon>Enterocloster</taxon>
    </lineage>
</organism>
<name>A0ABV1D546_9FIRM</name>
<gene>
    <name evidence="9" type="ORF">WMQ36_11055</name>
</gene>
<keyword evidence="5 7" id="KW-1133">Transmembrane helix</keyword>
<dbReference type="EMBL" id="JBBMFM010000034">
    <property type="protein sequence ID" value="MEQ2425513.1"/>
    <property type="molecule type" value="Genomic_DNA"/>
</dbReference>
<sequence length="295" mass="31968">MDNDFAKLQRETRKRNRKQALGIFFGRGIIVKLCTVVVVGFIFMAVFADWITPYDPAAQNLVEKLQTPSAAHWLGTDFLGRDVLSRVIYGGRVSMYVSLLSGSFAAVIGIGLGLVAGYVTGMVRRVIMGMTDIILSIPGMVFTLIIAAIMGTGVMSLTLAIGIGMIPTYIRMVNGLVLSLKENDYIVASKLVGRPESKILLKHLLPNAFPSLIVLYTINLGNAIMTESSLSYLGVGINPPTATWGNMVSDAYAYLLQAPWLAMIPGICIIILIISFNVVGDGLRDALDPRLRGKL</sequence>
<evidence type="ECO:0000256" key="6">
    <source>
        <dbReference type="ARBA" id="ARBA00023136"/>
    </source>
</evidence>
<accession>A0ABV1D546</accession>
<evidence type="ECO:0000256" key="4">
    <source>
        <dbReference type="ARBA" id="ARBA00022692"/>
    </source>
</evidence>
<keyword evidence="2 7" id="KW-0813">Transport</keyword>
<keyword evidence="3" id="KW-1003">Cell membrane</keyword>
<comment type="similarity">
    <text evidence="7">Belongs to the binding-protein-dependent transport system permease family.</text>
</comment>
<evidence type="ECO:0000256" key="3">
    <source>
        <dbReference type="ARBA" id="ARBA00022475"/>
    </source>
</evidence>
<keyword evidence="6 7" id="KW-0472">Membrane</keyword>
<dbReference type="RefSeq" id="WP_051400612.1">
    <property type="nucleotide sequence ID" value="NZ_JBBMFM010000034.1"/>
</dbReference>
<dbReference type="InterPro" id="IPR035906">
    <property type="entry name" value="MetI-like_sf"/>
</dbReference>
<evidence type="ECO:0000259" key="8">
    <source>
        <dbReference type="PROSITE" id="PS50928"/>
    </source>
</evidence>
<feature type="transmembrane region" description="Helical" evidence="7">
    <location>
        <begin position="21"/>
        <end position="47"/>
    </location>
</feature>
<keyword evidence="10" id="KW-1185">Reference proteome</keyword>
<evidence type="ECO:0000256" key="2">
    <source>
        <dbReference type="ARBA" id="ARBA00022448"/>
    </source>
</evidence>
<dbReference type="InterPro" id="IPR050366">
    <property type="entry name" value="BP-dependent_transpt_permease"/>
</dbReference>
<feature type="transmembrane region" description="Helical" evidence="7">
    <location>
        <begin position="95"/>
        <end position="121"/>
    </location>
</feature>
<dbReference type="Proteomes" id="UP001454086">
    <property type="component" value="Unassembled WGS sequence"/>
</dbReference>
<dbReference type="PROSITE" id="PS50928">
    <property type="entry name" value="ABC_TM1"/>
    <property type="match status" value="1"/>
</dbReference>
<evidence type="ECO:0000313" key="9">
    <source>
        <dbReference type="EMBL" id="MEQ2425513.1"/>
    </source>
</evidence>
<reference evidence="9 10" key="1">
    <citation type="submission" date="2024-03" db="EMBL/GenBank/DDBJ databases">
        <title>Human intestinal bacterial collection.</title>
        <authorList>
            <person name="Pauvert C."/>
            <person name="Hitch T.C.A."/>
            <person name="Clavel T."/>
        </authorList>
    </citation>
    <scope>NUCLEOTIDE SEQUENCE [LARGE SCALE GENOMIC DNA]</scope>
    <source>
        <strain evidence="9 10">CLA-SR-H021</strain>
    </source>
</reference>
<dbReference type="Pfam" id="PF00528">
    <property type="entry name" value="BPD_transp_1"/>
    <property type="match status" value="1"/>
</dbReference>
<protein>
    <submittedName>
        <fullName evidence="9">ABC transporter permease</fullName>
    </submittedName>
</protein>
<comment type="caution">
    <text evidence="9">The sequence shown here is derived from an EMBL/GenBank/DDBJ whole genome shotgun (WGS) entry which is preliminary data.</text>
</comment>
<dbReference type="Pfam" id="PF12911">
    <property type="entry name" value="OppC_N"/>
    <property type="match status" value="1"/>
</dbReference>
<comment type="subcellular location">
    <subcellularLocation>
        <location evidence="1 7">Cell membrane</location>
        <topology evidence="1 7">Multi-pass membrane protein</topology>
    </subcellularLocation>
</comment>
<dbReference type="PANTHER" id="PTHR43386:SF1">
    <property type="entry name" value="D,D-DIPEPTIDE TRANSPORT SYSTEM PERMEASE PROTEIN DDPC-RELATED"/>
    <property type="match status" value="1"/>
</dbReference>